<dbReference type="PANTHER" id="PTHR10221:SF9">
    <property type="entry name" value="TRANSCRIPTION INITIATION FACTOR TFIID SUBUNIT 6"/>
    <property type="match status" value="1"/>
</dbReference>
<dbReference type="CDD" id="cd08050">
    <property type="entry name" value="TAF6C"/>
    <property type="match status" value="1"/>
</dbReference>
<dbReference type="SMART" id="SM00803">
    <property type="entry name" value="TAF"/>
    <property type="match status" value="1"/>
</dbReference>
<dbReference type="SUPFAM" id="SSF48371">
    <property type="entry name" value="ARM repeat"/>
    <property type="match status" value="1"/>
</dbReference>
<dbReference type="GO" id="GO:0046695">
    <property type="term" value="C:SLIK (SAGA-like) complex"/>
    <property type="evidence" value="ECO:0007669"/>
    <property type="project" value="InterPro"/>
</dbReference>
<dbReference type="GO" id="GO:0003713">
    <property type="term" value="F:transcription coactivator activity"/>
    <property type="evidence" value="ECO:0007669"/>
    <property type="project" value="TreeGrafter"/>
</dbReference>
<dbReference type="GO" id="GO:0000124">
    <property type="term" value="C:SAGA complex"/>
    <property type="evidence" value="ECO:0007669"/>
    <property type="project" value="InterPro"/>
</dbReference>
<evidence type="ECO:0000259" key="7">
    <source>
        <dbReference type="SMART" id="SM00803"/>
    </source>
</evidence>
<dbReference type="InterPro" id="IPR004823">
    <property type="entry name" value="TAF_TATA-bd_Histone-like_dom"/>
</dbReference>
<dbReference type="Proteomes" id="UP000826195">
    <property type="component" value="Unassembled WGS sequence"/>
</dbReference>
<comment type="similarity">
    <text evidence="2">Belongs to the TAF6 family.</text>
</comment>
<dbReference type="EMBL" id="JAHXZJ010002982">
    <property type="protein sequence ID" value="KAH0534397.1"/>
    <property type="molecule type" value="Genomic_DNA"/>
</dbReference>
<reference evidence="8 9" key="1">
    <citation type="journal article" date="2021" name="J. Hered.">
        <title>A chromosome-level genome assembly of the parasitoid wasp, Cotesia glomerata (Hymenoptera: Braconidae).</title>
        <authorList>
            <person name="Pinto B.J."/>
            <person name="Weis J.J."/>
            <person name="Gamble T."/>
            <person name="Ode P.J."/>
            <person name="Paul R."/>
            <person name="Zaspel J.M."/>
        </authorList>
    </citation>
    <scope>NUCLEOTIDE SEQUENCE [LARGE SCALE GENOMIC DNA]</scope>
    <source>
        <strain evidence="8">CgM1</strain>
    </source>
</reference>
<dbReference type="PANTHER" id="PTHR10221">
    <property type="entry name" value="TRANSCRIPTION INITIATION FACTOR TFIID SUBUNIT 6"/>
    <property type="match status" value="1"/>
</dbReference>
<evidence type="ECO:0000256" key="2">
    <source>
        <dbReference type="ARBA" id="ARBA00007688"/>
    </source>
</evidence>
<dbReference type="GO" id="GO:0046982">
    <property type="term" value="F:protein heterodimerization activity"/>
    <property type="evidence" value="ECO:0007669"/>
    <property type="project" value="InterPro"/>
</dbReference>
<dbReference type="GO" id="GO:0005669">
    <property type="term" value="C:transcription factor TFIID complex"/>
    <property type="evidence" value="ECO:0007669"/>
    <property type="project" value="InterPro"/>
</dbReference>
<keyword evidence="3" id="KW-0805">Transcription regulation</keyword>
<accession>A0AAV7HVP0</accession>
<dbReference type="Gene3D" id="1.10.20.10">
    <property type="entry name" value="Histone, subunit A"/>
    <property type="match status" value="1"/>
</dbReference>
<feature type="domain" description="TATA box binding protein associated factor (TAF) histone-like fold" evidence="7">
    <location>
        <begin position="10"/>
        <end position="74"/>
    </location>
</feature>
<evidence type="ECO:0000256" key="3">
    <source>
        <dbReference type="ARBA" id="ARBA00023015"/>
    </source>
</evidence>
<dbReference type="CDD" id="cd22932">
    <property type="entry name" value="HFD_TAF6L"/>
    <property type="match status" value="1"/>
</dbReference>
<evidence type="ECO:0000256" key="1">
    <source>
        <dbReference type="ARBA" id="ARBA00004123"/>
    </source>
</evidence>
<dbReference type="InterPro" id="IPR046344">
    <property type="entry name" value="TAF6_C_sf"/>
</dbReference>
<keyword evidence="5" id="KW-0539">Nucleus</keyword>
<dbReference type="InterPro" id="IPR009072">
    <property type="entry name" value="Histone-fold"/>
</dbReference>
<organism evidence="8 9">
    <name type="scientific">Cotesia glomerata</name>
    <name type="common">Lepidopteran parasitic wasp</name>
    <name type="synonym">Apanteles glomeratus</name>
    <dbReference type="NCBI Taxonomy" id="32391"/>
    <lineage>
        <taxon>Eukaryota</taxon>
        <taxon>Metazoa</taxon>
        <taxon>Ecdysozoa</taxon>
        <taxon>Arthropoda</taxon>
        <taxon>Hexapoda</taxon>
        <taxon>Insecta</taxon>
        <taxon>Pterygota</taxon>
        <taxon>Neoptera</taxon>
        <taxon>Endopterygota</taxon>
        <taxon>Hymenoptera</taxon>
        <taxon>Apocrita</taxon>
        <taxon>Ichneumonoidea</taxon>
        <taxon>Braconidae</taxon>
        <taxon>Microgastrinae</taxon>
        <taxon>Cotesia</taxon>
    </lineage>
</organism>
<evidence type="ECO:0000256" key="6">
    <source>
        <dbReference type="ARBA" id="ARBA00040091"/>
    </source>
</evidence>
<keyword evidence="9" id="KW-1185">Reference proteome</keyword>
<dbReference type="InterPro" id="IPR011442">
    <property type="entry name" value="TAF6_C"/>
</dbReference>
<dbReference type="AlphaFoldDB" id="A0AAV7HVP0"/>
<proteinExistence type="inferred from homology"/>
<dbReference type="Pfam" id="PF02969">
    <property type="entry name" value="TAF"/>
    <property type="match status" value="1"/>
</dbReference>
<dbReference type="InterPro" id="IPR016024">
    <property type="entry name" value="ARM-type_fold"/>
</dbReference>
<comment type="caution">
    <text evidence="8">The sequence shown here is derived from an EMBL/GenBank/DDBJ whole genome shotgun (WGS) entry which is preliminary data.</text>
</comment>
<comment type="subcellular location">
    <subcellularLocation>
        <location evidence="1">Nucleus</location>
    </subcellularLocation>
</comment>
<dbReference type="FunFam" id="1.25.40.770:FF:000001">
    <property type="entry name" value="Transcription initiation factor TFIID subunit 6"/>
    <property type="match status" value="1"/>
</dbReference>
<keyword evidence="4" id="KW-0804">Transcription</keyword>
<dbReference type="SUPFAM" id="SSF47113">
    <property type="entry name" value="Histone-fold"/>
    <property type="match status" value="1"/>
</dbReference>
<evidence type="ECO:0000256" key="5">
    <source>
        <dbReference type="ARBA" id="ARBA00023242"/>
    </source>
</evidence>
<sequence length="491" mass="55136">MAEEEFFYGTSLTLKSIKVIAESIGVGNLPDEAAKGLAEDVSCRLKHIIQDAAQFMRHGKRKKLLPHDINRALKIKNLEPILGFNGKEHVPFQSKGNNGRVVHFIEQKNLDLQDIISQAKGASFKKIPLDVTLRAYWLSIDGVQPDVPENPSAIKPEITTSDSPEAELSIQQKLTKRQKLDELIKRPAKLRSVETVQVKDLVVHELSVEQQLYYQKLTEACMSKNEKLRASALQLLSVDPSLYEMLARMCTFVAQGVKVNVVDHNLSFLIYLMRMVKALLENPNLCLDKYLHEIIPAVVSCLVAKQLCVRPEIDNHWALRDFVSQILSRISRNFNNSVNNIQMRISGVLSQAFTNNQTSLASLYGAIIGLCGLGPEVIKNSVIPNIKFVSWRIEIVLEGASASDNNAAGRIKNALLKKVIPVLKIERSPPDFLEKYKQDYGYLGQILCSAIVKSRAQSFKTIASNQQRSFSINKNQNQSFIQYVQNNQTLN</sequence>
<dbReference type="InterPro" id="IPR037796">
    <property type="entry name" value="TAF6"/>
</dbReference>
<dbReference type="FunFam" id="1.10.20.10:FF:000030">
    <property type="entry name" value="Transcription initiation factor TFIID subunit 6"/>
    <property type="match status" value="1"/>
</dbReference>
<dbReference type="Gene3D" id="1.25.40.770">
    <property type="entry name" value="TAF6, C-terminal HEAT repeat domain"/>
    <property type="match status" value="1"/>
</dbReference>
<protein>
    <recommendedName>
        <fullName evidence="6">Transcription initiation factor TFIID subunit 6</fullName>
    </recommendedName>
</protein>
<evidence type="ECO:0000256" key="4">
    <source>
        <dbReference type="ARBA" id="ARBA00023163"/>
    </source>
</evidence>
<evidence type="ECO:0000313" key="9">
    <source>
        <dbReference type="Proteomes" id="UP000826195"/>
    </source>
</evidence>
<dbReference type="Pfam" id="PF07571">
    <property type="entry name" value="TAF6_C"/>
    <property type="match status" value="1"/>
</dbReference>
<dbReference type="GO" id="GO:0051123">
    <property type="term" value="P:RNA polymerase II preinitiation complex assembly"/>
    <property type="evidence" value="ECO:0007669"/>
    <property type="project" value="TreeGrafter"/>
</dbReference>
<dbReference type="GO" id="GO:0016251">
    <property type="term" value="F:RNA polymerase II general transcription initiation factor activity"/>
    <property type="evidence" value="ECO:0007669"/>
    <property type="project" value="InterPro"/>
</dbReference>
<evidence type="ECO:0000313" key="8">
    <source>
        <dbReference type="EMBL" id="KAH0534397.1"/>
    </source>
</evidence>
<gene>
    <name evidence="8" type="ORF">KQX54_003609</name>
</gene>
<name>A0AAV7HVP0_COTGL</name>